<feature type="compositionally biased region" description="Basic residues" evidence="2">
    <location>
        <begin position="66"/>
        <end position="78"/>
    </location>
</feature>
<feature type="compositionally biased region" description="Polar residues" evidence="2">
    <location>
        <begin position="515"/>
        <end position="529"/>
    </location>
</feature>
<evidence type="ECO:0000313" key="5">
    <source>
        <dbReference type="Proteomes" id="UP001281003"/>
    </source>
</evidence>
<comment type="subunit">
    <text evidence="1">Component of the NuA4 histone acetyltransferase complex.</text>
</comment>
<feature type="compositionally biased region" description="Low complexity" evidence="2">
    <location>
        <begin position="477"/>
        <end position="501"/>
    </location>
</feature>
<feature type="region of interest" description="Disordered" evidence="2">
    <location>
        <begin position="282"/>
        <end position="422"/>
    </location>
</feature>
<feature type="compositionally biased region" description="Polar residues" evidence="2">
    <location>
        <begin position="1420"/>
        <end position="1438"/>
    </location>
</feature>
<reference evidence="4" key="2">
    <citation type="submission" date="2023-07" db="EMBL/GenBank/DDBJ databases">
        <authorList>
            <consortium name="Lawrence Berkeley National Laboratory"/>
            <person name="Haridas S."/>
            <person name="Hensen N."/>
            <person name="Bonometti L."/>
            <person name="Westerberg I."/>
            <person name="Brannstrom I.O."/>
            <person name="Guillou S."/>
            <person name="Cros-Aarteil S."/>
            <person name="Calhoun S."/>
            <person name="Kuo A."/>
            <person name="Mondo S."/>
            <person name="Pangilinan J."/>
            <person name="Riley R."/>
            <person name="LaButti K."/>
            <person name="Andreopoulos B."/>
            <person name="Lipzen A."/>
            <person name="Chen C."/>
            <person name="Yanf M."/>
            <person name="Daum C."/>
            <person name="Ng V."/>
            <person name="Clum A."/>
            <person name="Steindorff A."/>
            <person name="Ohm R."/>
            <person name="Martin F."/>
            <person name="Silar P."/>
            <person name="Natvig D."/>
            <person name="Lalanne C."/>
            <person name="Gautier V."/>
            <person name="Ament-velasquez S.L."/>
            <person name="Kruys A."/>
            <person name="Hutchinson M.I."/>
            <person name="Powell A.J."/>
            <person name="Barry K."/>
            <person name="Miller A.N."/>
            <person name="Grigoriev I.V."/>
            <person name="Debuchy R."/>
            <person name="Gladieux P."/>
            <person name="Thoren M.H."/>
            <person name="Johannesson H."/>
        </authorList>
    </citation>
    <scope>NUCLEOTIDE SEQUENCE</scope>
    <source>
        <strain evidence="4">FGSC 1904</strain>
    </source>
</reference>
<gene>
    <name evidence="4" type="ORF">B0T20DRAFT_474781</name>
</gene>
<dbReference type="Proteomes" id="UP001281003">
    <property type="component" value="Unassembled WGS sequence"/>
</dbReference>
<dbReference type="SUPFAM" id="SSF54160">
    <property type="entry name" value="Chromo domain-like"/>
    <property type="match status" value="1"/>
</dbReference>
<feature type="region of interest" description="Disordered" evidence="2">
    <location>
        <begin position="584"/>
        <end position="618"/>
    </location>
</feature>
<feature type="compositionally biased region" description="Polar residues" evidence="2">
    <location>
        <begin position="391"/>
        <end position="401"/>
    </location>
</feature>
<evidence type="ECO:0000256" key="2">
    <source>
        <dbReference type="SAM" id="MobiDB-lite"/>
    </source>
</evidence>
<feature type="compositionally biased region" description="Basic residues" evidence="2">
    <location>
        <begin position="114"/>
        <end position="128"/>
    </location>
</feature>
<feature type="region of interest" description="Disordered" evidence="2">
    <location>
        <begin position="187"/>
        <end position="259"/>
    </location>
</feature>
<dbReference type="Gene3D" id="3.40.50.12360">
    <property type="match status" value="1"/>
</dbReference>
<feature type="compositionally biased region" description="Polar residues" evidence="2">
    <location>
        <begin position="283"/>
        <end position="293"/>
    </location>
</feature>
<feature type="region of interest" description="Disordered" evidence="2">
    <location>
        <begin position="515"/>
        <end position="534"/>
    </location>
</feature>
<dbReference type="Gene3D" id="2.40.50.40">
    <property type="match status" value="1"/>
</dbReference>
<evidence type="ECO:0000256" key="1">
    <source>
        <dbReference type="ARBA" id="ARBA00011353"/>
    </source>
</evidence>
<keyword evidence="5" id="KW-1185">Reference proteome</keyword>
<dbReference type="EMBL" id="JAUTDP010000001">
    <property type="protein sequence ID" value="KAK3402978.1"/>
    <property type="molecule type" value="Genomic_DNA"/>
</dbReference>
<feature type="compositionally biased region" description="Polar residues" evidence="2">
    <location>
        <begin position="1144"/>
        <end position="1158"/>
    </location>
</feature>
<feature type="region of interest" description="Disordered" evidence="2">
    <location>
        <begin position="448"/>
        <end position="501"/>
    </location>
</feature>
<feature type="region of interest" description="Disordered" evidence="2">
    <location>
        <begin position="1118"/>
        <end position="1158"/>
    </location>
</feature>
<feature type="compositionally biased region" description="Polar residues" evidence="2">
    <location>
        <begin position="358"/>
        <end position="373"/>
    </location>
</feature>
<feature type="compositionally biased region" description="Basic and acidic residues" evidence="2">
    <location>
        <begin position="37"/>
        <end position="58"/>
    </location>
</feature>
<proteinExistence type="predicted"/>
<reference evidence="4" key="1">
    <citation type="journal article" date="2023" name="Mol. Phylogenet. Evol.">
        <title>Genome-scale phylogeny and comparative genomics of the fungal order Sordariales.</title>
        <authorList>
            <person name="Hensen N."/>
            <person name="Bonometti L."/>
            <person name="Westerberg I."/>
            <person name="Brannstrom I.O."/>
            <person name="Guillou S."/>
            <person name="Cros-Aarteil S."/>
            <person name="Calhoun S."/>
            <person name="Haridas S."/>
            <person name="Kuo A."/>
            <person name="Mondo S."/>
            <person name="Pangilinan J."/>
            <person name="Riley R."/>
            <person name="LaButti K."/>
            <person name="Andreopoulos B."/>
            <person name="Lipzen A."/>
            <person name="Chen C."/>
            <person name="Yan M."/>
            <person name="Daum C."/>
            <person name="Ng V."/>
            <person name="Clum A."/>
            <person name="Steindorff A."/>
            <person name="Ohm R.A."/>
            <person name="Martin F."/>
            <person name="Silar P."/>
            <person name="Natvig D.O."/>
            <person name="Lalanne C."/>
            <person name="Gautier V."/>
            <person name="Ament-Velasquez S.L."/>
            <person name="Kruys A."/>
            <person name="Hutchinson M.I."/>
            <person name="Powell A.J."/>
            <person name="Barry K."/>
            <person name="Miller A.N."/>
            <person name="Grigoriev I.V."/>
            <person name="Debuchy R."/>
            <person name="Gladieux P."/>
            <person name="Hiltunen Thoren M."/>
            <person name="Johannesson H."/>
        </authorList>
    </citation>
    <scope>NUCLEOTIDE SEQUENCE</scope>
    <source>
        <strain evidence="4">FGSC 1904</strain>
    </source>
</reference>
<feature type="region of interest" description="Disordered" evidence="2">
    <location>
        <begin position="1"/>
        <end position="137"/>
    </location>
</feature>
<feature type="compositionally biased region" description="Polar residues" evidence="2">
    <location>
        <begin position="1445"/>
        <end position="1459"/>
    </location>
</feature>
<evidence type="ECO:0000313" key="4">
    <source>
        <dbReference type="EMBL" id="KAK3402978.1"/>
    </source>
</evidence>
<feature type="region of interest" description="Disordered" evidence="2">
    <location>
        <begin position="539"/>
        <end position="558"/>
    </location>
</feature>
<dbReference type="PROSITE" id="PS50013">
    <property type="entry name" value="CHROMO_2"/>
    <property type="match status" value="1"/>
</dbReference>
<dbReference type="InterPro" id="IPR016197">
    <property type="entry name" value="Chromo-like_dom_sf"/>
</dbReference>
<feature type="compositionally biased region" description="Basic and acidic residues" evidence="2">
    <location>
        <begin position="1407"/>
        <end position="1419"/>
    </location>
</feature>
<feature type="domain" description="Chromo" evidence="3">
    <location>
        <begin position="136"/>
        <end position="198"/>
    </location>
</feature>
<organism evidence="4 5">
    <name type="scientific">Sordaria brevicollis</name>
    <dbReference type="NCBI Taxonomy" id="83679"/>
    <lineage>
        <taxon>Eukaryota</taxon>
        <taxon>Fungi</taxon>
        <taxon>Dikarya</taxon>
        <taxon>Ascomycota</taxon>
        <taxon>Pezizomycotina</taxon>
        <taxon>Sordariomycetes</taxon>
        <taxon>Sordariomycetidae</taxon>
        <taxon>Sordariales</taxon>
        <taxon>Sordariaceae</taxon>
        <taxon>Sordaria</taxon>
    </lineage>
</organism>
<comment type="caution">
    <text evidence="4">The sequence shown here is derived from an EMBL/GenBank/DDBJ whole genome shotgun (WGS) entry which is preliminary data.</text>
</comment>
<sequence>MASKKTLPAEKAQELPNAAAGGDVSLAEPFAVNHQGRNNDDAAAAHEAWRRKLAESARRAVQRIGQFRHKSNRPKRTAKQSAPADPPLTPLRRSSRVLVPKKITEKVTAGKVMPRGRPKKSTKAKKPKKEASETYYSVRRIAAEKTEKGQLFYLIDWANNPETGESYDPTWEPADYVTLAAIADWEKNKNKATQSDDNNDTEQENRRQDEEDEEDDIPLIRRRQKRRPSLDREEQQPKKRARAADTQVQEDTGANLRVKHVEIAVEIPREATVDPSDFVPVLVSSQAGSQPASQHPEPAATKEISQRTIPDSQDLGDSLASVLPETQKESEILLEEEVTSSDYHSAVENPESEGLAIQSPSLASVQDQSTQAGTEIPSRQVESHLDLEPQSIISSNDQQTVAEEASAEQVQDSLPSSSPPGRFLTQVELDYLLAQTADRSGVILSTSQVVSQNTDDGSQGPPNDTVHNTTSGTTHHSLQASNSAPSQAAQVLPPSSSISQQLRSQIEFPSLIENSTQSERAAHNSQTDSDVVPATLQKEVSGTKEWPSGIKQESPASSHMILRTLDINQPTEQLDSDYNSRIDREASSHNSNTPLPPSSPLPTADPSTPHTPISHEDCETADFSMDDSFSAETPQISATETLQRLREQIYGKQSDESEPSTLLTSPAAHLDLHTTEPEQQEQQQTVISPADVFPAPHPDPVESWDIQPSGNILHSIDPSPGLHPSSVISSGEPISAVEQLRRSLGLPFTPHVPHTELEISPEPAETHVHVVADEMPATIAPSDLGGSAGHDALPSHEHVDFEQNNDTMSHTSRNMDSEETDEEIELTEFIVTLPMAANSRPQYLEAIDRNKAAMDEFCQTFSDSHPAMPSDAVTAKIDSLFQRLADLCDLPAYADTIPAMTPTEMRKHATGTNTKFSFVYEFLHLARDLNLRVLILCRPGRTFDYLEAVVSTPGFNYNVLGRDEPTPSDEPSDGLWVVLASPDQDMSAVRGPIDVVIKFDHETRSAKLPPGILPVVLSLVVSYSLEHVDLQLNQMGHELSELKKKNALALAIATPTARRLFVAPPDEGHEPHKAAEYFASFIQNPDHGLSWDPQVLPADVFDGWLRTQDHRMETVQHVLPSRDATGRKRHLEEEDTGTPKRARLSQTQTPRHSTPSQLSDLLKGTLEKYPGKPATGFMEVSVEQLEALAFRIFELESDLEREASDENRTRVLARNLSIELESYKRTVEVLEPKYNEALNDRSTFEKTCKKAVDDNAAAQKRLEASKHDLDTAKQENKALEAKLSDANSQLANSSNPDLSRLARAEQELAETRTKLAALEKRMATTTNEMEYSRSAYQNASNAHTELNNENVQLKRKIEELERKASENVVRVNQINADQEKKFLGKQNDEYRAIIRDRERELETARAELRHLKSGRRETRQASVPRSPRTTTGIMSPRTTVGRRNAGNSNTDTAASSRGNSPAPGNASDGNGNGNGGGMSYNPRWGHLRD</sequence>
<evidence type="ECO:0000259" key="3">
    <source>
        <dbReference type="PROSITE" id="PS50013"/>
    </source>
</evidence>
<dbReference type="GO" id="GO:0006338">
    <property type="term" value="P:chromatin remodeling"/>
    <property type="evidence" value="ECO:0007669"/>
    <property type="project" value="UniProtKB-ARBA"/>
</dbReference>
<feature type="region of interest" description="Disordered" evidence="2">
    <location>
        <begin position="1407"/>
        <end position="1489"/>
    </location>
</feature>
<feature type="compositionally biased region" description="Basic and acidic residues" evidence="2">
    <location>
        <begin position="228"/>
        <end position="237"/>
    </location>
</feature>
<feature type="compositionally biased region" description="Polar residues" evidence="2">
    <location>
        <begin position="448"/>
        <end position="476"/>
    </location>
</feature>
<name>A0AAE0PN05_SORBR</name>
<accession>A0AAE0PN05</accession>
<dbReference type="InterPro" id="IPR038609">
    <property type="entry name" value="HDA1_su2/3_sf"/>
</dbReference>
<dbReference type="InterPro" id="IPR000953">
    <property type="entry name" value="Chromo/chromo_shadow_dom"/>
</dbReference>
<protein>
    <submittedName>
        <fullName evidence="4">Class II histone deacetylase complex subunits 2 and 3-domain-containing protein</fullName>
    </submittedName>
</protein>